<dbReference type="Proteomes" id="UP000019140">
    <property type="component" value="Unassembled WGS sequence"/>
</dbReference>
<sequence length="126" mass="14026">METAAQSMKTLKNKTEGPSTSNGSTHSQINKTSTSKSDKPVPTCYRCGIRGHTVSKCRVDKDIVCHHCQKKGHVQRACKSRKRTEEEVQVSSSSSSRPKYKTKSKSVRQVEEEKSDSDDFMTLSSV</sequence>
<comment type="caution">
    <text evidence="3">The sequence shown here is derived from an EMBL/GenBank/DDBJ whole genome shotgun (WGS) entry which is preliminary data.</text>
</comment>
<name>W4LLB1_9BACT</name>
<evidence type="ECO:0000256" key="1">
    <source>
        <dbReference type="SAM" id="MobiDB-lite"/>
    </source>
</evidence>
<evidence type="ECO:0000259" key="2">
    <source>
        <dbReference type="PROSITE" id="PS50158"/>
    </source>
</evidence>
<dbReference type="HOGENOM" id="CLU_1977512_0_0_7"/>
<dbReference type="PROSITE" id="PS50158">
    <property type="entry name" value="ZF_CCHC"/>
    <property type="match status" value="1"/>
</dbReference>
<dbReference type="AlphaFoldDB" id="W4LLB1"/>
<organism evidence="3 4">
    <name type="scientific">Candidatus Entotheonella gemina</name>
    <dbReference type="NCBI Taxonomy" id="1429439"/>
    <lineage>
        <taxon>Bacteria</taxon>
        <taxon>Pseudomonadati</taxon>
        <taxon>Nitrospinota/Tectimicrobiota group</taxon>
        <taxon>Candidatus Tectimicrobiota</taxon>
        <taxon>Candidatus Entotheonellia</taxon>
        <taxon>Candidatus Entotheonellales</taxon>
        <taxon>Candidatus Entotheonellaceae</taxon>
        <taxon>Candidatus Entotheonella</taxon>
    </lineage>
</organism>
<dbReference type="GO" id="GO:0008270">
    <property type="term" value="F:zinc ion binding"/>
    <property type="evidence" value="ECO:0007669"/>
    <property type="project" value="InterPro"/>
</dbReference>
<dbReference type="SUPFAM" id="SSF57756">
    <property type="entry name" value="Retrovirus zinc finger-like domains"/>
    <property type="match status" value="1"/>
</dbReference>
<protein>
    <recommendedName>
        <fullName evidence="2">CCHC-type domain-containing protein</fullName>
    </recommendedName>
</protein>
<evidence type="ECO:0000313" key="4">
    <source>
        <dbReference type="Proteomes" id="UP000019140"/>
    </source>
</evidence>
<gene>
    <name evidence="3" type="ORF">ETSY2_42045</name>
</gene>
<proteinExistence type="predicted"/>
<feature type="domain" description="CCHC-type" evidence="2">
    <location>
        <begin position="44"/>
        <end position="58"/>
    </location>
</feature>
<dbReference type="GO" id="GO:0003676">
    <property type="term" value="F:nucleic acid binding"/>
    <property type="evidence" value="ECO:0007669"/>
    <property type="project" value="InterPro"/>
</dbReference>
<dbReference type="EMBL" id="AZHX01001902">
    <property type="protein sequence ID" value="ETW98863.1"/>
    <property type="molecule type" value="Genomic_DNA"/>
</dbReference>
<feature type="region of interest" description="Disordered" evidence="1">
    <location>
        <begin position="1"/>
        <end position="43"/>
    </location>
</feature>
<dbReference type="Gene3D" id="4.10.60.10">
    <property type="entry name" value="Zinc finger, CCHC-type"/>
    <property type="match status" value="1"/>
</dbReference>
<dbReference type="SMART" id="SM00343">
    <property type="entry name" value="ZnF_C2HC"/>
    <property type="match status" value="2"/>
</dbReference>
<feature type="region of interest" description="Disordered" evidence="1">
    <location>
        <begin position="76"/>
        <end position="126"/>
    </location>
</feature>
<keyword evidence="4" id="KW-1185">Reference proteome</keyword>
<accession>W4LLB1</accession>
<reference evidence="3 4" key="1">
    <citation type="journal article" date="2014" name="Nature">
        <title>An environmental bacterial taxon with a large and distinct metabolic repertoire.</title>
        <authorList>
            <person name="Wilson M.C."/>
            <person name="Mori T."/>
            <person name="Ruckert C."/>
            <person name="Uria A.R."/>
            <person name="Helf M.J."/>
            <person name="Takada K."/>
            <person name="Gernert C."/>
            <person name="Steffens U.A."/>
            <person name="Heycke N."/>
            <person name="Schmitt S."/>
            <person name="Rinke C."/>
            <person name="Helfrich E.J."/>
            <person name="Brachmann A.O."/>
            <person name="Gurgui C."/>
            <person name="Wakimoto T."/>
            <person name="Kracht M."/>
            <person name="Crusemann M."/>
            <person name="Hentschel U."/>
            <person name="Abe I."/>
            <person name="Matsunaga S."/>
            <person name="Kalinowski J."/>
            <person name="Takeyama H."/>
            <person name="Piel J."/>
        </authorList>
    </citation>
    <scope>NUCLEOTIDE SEQUENCE [LARGE SCALE GENOMIC DNA]</scope>
    <source>
        <strain evidence="4">TSY2</strain>
    </source>
</reference>
<dbReference type="Pfam" id="PF00098">
    <property type="entry name" value="zf-CCHC"/>
    <property type="match status" value="2"/>
</dbReference>
<dbReference type="InterPro" id="IPR036875">
    <property type="entry name" value="Znf_CCHC_sf"/>
</dbReference>
<dbReference type="InterPro" id="IPR001878">
    <property type="entry name" value="Znf_CCHC"/>
</dbReference>
<feature type="compositionally biased region" description="Polar residues" evidence="1">
    <location>
        <begin position="1"/>
        <end position="35"/>
    </location>
</feature>
<evidence type="ECO:0000313" key="3">
    <source>
        <dbReference type="EMBL" id="ETW98863.1"/>
    </source>
</evidence>